<reference evidence="2 3" key="1">
    <citation type="submission" date="2021-07" db="EMBL/GenBank/DDBJ databases">
        <title>The Aristolochia fimbriata genome: insights into angiosperm evolution, floral development and chemical biosynthesis.</title>
        <authorList>
            <person name="Jiao Y."/>
        </authorList>
    </citation>
    <scope>NUCLEOTIDE SEQUENCE [LARGE SCALE GENOMIC DNA]</scope>
    <source>
        <strain evidence="2">IBCAS-2021</strain>
        <tissue evidence="2">Leaf</tissue>
    </source>
</reference>
<dbReference type="GO" id="GO:0046513">
    <property type="term" value="P:ceramide biosynthetic process"/>
    <property type="evidence" value="ECO:0007669"/>
    <property type="project" value="TreeGrafter"/>
</dbReference>
<dbReference type="GO" id="GO:0033188">
    <property type="term" value="F:sphingomyelin synthase activity"/>
    <property type="evidence" value="ECO:0007669"/>
    <property type="project" value="TreeGrafter"/>
</dbReference>
<accession>A0AAV7EZZ8</accession>
<protein>
    <submittedName>
        <fullName evidence="2">Uncharacterized protein</fullName>
    </submittedName>
</protein>
<dbReference type="InterPro" id="IPR045221">
    <property type="entry name" value="Sphingomyelin_synth-like"/>
</dbReference>
<keyword evidence="3" id="KW-1185">Reference proteome</keyword>
<feature type="transmembrane region" description="Helical" evidence="1">
    <location>
        <begin position="36"/>
        <end position="55"/>
    </location>
</feature>
<dbReference type="GO" id="GO:0005886">
    <property type="term" value="C:plasma membrane"/>
    <property type="evidence" value="ECO:0007669"/>
    <property type="project" value="TreeGrafter"/>
</dbReference>
<dbReference type="GO" id="GO:0047493">
    <property type="term" value="F:ceramide cholinephosphotransferase activity"/>
    <property type="evidence" value="ECO:0007669"/>
    <property type="project" value="TreeGrafter"/>
</dbReference>
<dbReference type="GO" id="GO:0045140">
    <property type="term" value="F:inositol phosphoceramide synthase activity"/>
    <property type="evidence" value="ECO:0007669"/>
    <property type="project" value="TreeGrafter"/>
</dbReference>
<evidence type="ECO:0000313" key="2">
    <source>
        <dbReference type="EMBL" id="KAG9453222.1"/>
    </source>
</evidence>
<dbReference type="GO" id="GO:0005802">
    <property type="term" value="C:trans-Golgi network"/>
    <property type="evidence" value="ECO:0007669"/>
    <property type="project" value="TreeGrafter"/>
</dbReference>
<dbReference type="EMBL" id="JAINDJ010000003">
    <property type="protein sequence ID" value="KAG9453222.1"/>
    <property type="molecule type" value="Genomic_DNA"/>
</dbReference>
<evidence type="ECO:0000256" key="1">
    <source>
        <dbReference type="SAM" id="Phobius"/>
    </source>
</evidence>
<dbReference type="PANTHER" id="PTHR21290:SF62">
    <property type="entry name" value="PHOSPHATIDYLINOSITOL:CERAMIDE INOSITOLPHOSPHOTRANSFERASE 1-RELATED"/>
    <property type="match status" value="1"/>
</dbReference>
<keyword evidence="1" id="KW-1133">Transmembrane helix</keyword>
<keyword evidence="1" id="KW-0812">Transmembrane</keyword>
<dbReference type="Proteomes" id="UP000825729">
    <property type="component" value="Unassembled WGS sequence"/>
</dbReference>
<dbReference type="AlphaFoldDB" id="A0AAV7EZZ8"/>
<name>A0AAV7EZZ8_ARIFI</name>
<dbReference type="GO" id="GO:0000139">
    <property type="term" value="C:Golgi membrane"/>
    <property type="evidence" value="ECO:0007669"/>
    <property type="project" value="TreeGrafter"/>
</dbReference>
<keyword evidence="1" id="KW-0472">Membrane</keyword>
<sequence length="76" mass="9081">MVVFVETLLSPLCSSNRIWHCDEWTFLPFFFQSKKFYTVILWCRIFAFLVASQTLRIITFYATQLPGPNYHCHEVQ</sequence>
<dbReference type="PANTHER" id="PTHR21290">
    <property type="entry name" value="SPHINGOMYELIN SYNTHETASE"/>
    <property type="match status" value="1"/>
</dbReference>
<gene>
    <name evidence="2" type="ORF">H6P81_006126</name>
</gene>
<organism evidence="2 3">
    <name type="scientific">Aristolochia fimbriata</name>
    <name type="common">White veined hardy Dutchman's pipe vine</name>
    <dbReference type="NCBI Taxonomy" id="158543"/>
    <lineage>
        <taxon>Eukaryota</taxon>
        <taxon>Viridiplantae</taxon>
        <taxon>Streptophyta</taxon>
        <taxon>Embryophyta</taxon>
        <taxon>Tracheophyta</taxon>
        <taxon>Spermatophyta</taxon>
        <taxon>Magnoliopsida</taxon>
        <taxon>Magnoliidae</taxon>
        <taxon>Piperales</taxon>
        <taxon>Aristolochiaceae</taxon>
        <taxon>Aristolochia</taxon>
    </lineage>
</organism>
<comment type="caution">
    <text evidence="2">The sequence shown here is derived from an EMBL/GenBank/DDBJ whole genome shotgun (WGS) entry which is preliminary data.</text>
</comment>
<dbReference type="GO" id="GO:0005789">
    <property type="term" value="C:endoplasmic reticulum membrane"/>
    <property type="evidence" value="ECO:0007669"/>
    <property type="project" value="TreeGrafter"/>
</dbReference>
<evidence type="ECO:0000313" key="3">
    <source>
        <dbReference type="Proteomes" id="UP000825729"/>
    </source>
</evidence>
<proteinExistence type="predicted"/>